<name>K0JI93_BRAPL</name>
<dbReference type="HOGENOM" id="CLU_3005146_0_0_12"/>
<sequence length="56" mass="6710">MSKNKDIIDIFRTLILETMIMSNGFSYDNLINMQLKEFLKWHKESARLYKITKGIK</sequence>
<accession>K0JI93</accession>
<proteinExistence type="predicted"/>
<dbReference type="PATRIC" id="fig|1161918.5.peg.2029"/>
<organism evidence="1 2">
    <name type="scientific">Brachyspira pilosicoli WesB</name>
    <dbReference type="NCBI Taxonomy" id="1161918"/>
    <lineage>
        <taxon>Bacteria</taxon>
        <taxon>Pseudomonadati</taxon>
        <taxon>Spirochaetota</taxon>
        <taxon>Spirochaetia</taxon>
        <taxon>Brachyspirales</taxon>
        <taxon>Brachyspiraceae</taxon>
        <taxon>Brachyspira</taxon>
    </lineage>
</organism>
<dbReference type="EMBL" id="HE793032">
    <property type="protein sequence ID" value="CCG55806.1"/>
    <property type="molecule type" value="Genomic_DNA"/>
</dbReference>
<reference evidence="1 2" key="1">
    <citation type="journal article" date="2012" name="BMC Genomics">
        <title>Comparative genomics of Brachyspira pilosicoli strains: genome rearrangements, reductions and correlation of genetic compliment with phenotypic diversity.</title>
        <authorList>
            <person name="Mappley L.J."/>
            <person name="Black M.L."/>
            <person name="Abuoun M."/>
            <person name="Darby A.C."/>
            <person name="Woodward M.J."/>
            <person name="Parkhill J."/>
            <person name="Turner A.K."/>
            <person name="Bellgard M.I."/>
            <person name="La T."/>
            <person name="Phillips N.D."/>
            <person name="La Ragione R.M."/>
            <person name="Hampson D.J."/>
        </authorList>
    </citation>
    <scope>NUCLEOTIDE SEQUENCE [LARGE SCALE GENOMIC DNA]</scope>
    <source>
        <strain evidence="1">WesB</strain>
    </source>
</reference>
<evidence type="ECO:0000313" key="1">
    <source>
        <dbReference type="EMBL" id="CCG55806.1"/>
    </source>
</evidence>
<dbReference type="AlphaFoldDB" id="K0JI93"/>
<dbReference type="KEGG" id="bpw:WESB_0335"/>
<dbReference type="OrthoDB" id="9910076at2"/>
<evidence type="ECO:0000313" key="2">
    <source>
        <dbReference type="Proteomes" id="UP000003759"/>
    </source>
</evidence>
<dbReference type="RefSeq" id="WP_014932307.1">
    <property type="nucleotide sequence ID" value="NC_018604.1"/>
</dbReference>
<gene>
    <name evidence="1" type="ORF">WESB_0335</name>
</gene>
<dbReference type="Proteomes" id="UP000003759">
    <property type="component" value="Chromosome"/>
</dbReference>
<protein>
    <submittedName>
        <fullName evidence="1">Uncharacterized protein</fullName>
    </submittedName>
</protein>